<evidence type="ECO:0000313" key="2">
    <source>
        <dbReference type="Proteomes" id="UP000030104"/>
    </source>
</evidence>
<dbReference type="AlphaFoldDB" id="A0A0A2L1Q1"/>
<comment type="caution">
    <text evidence="1">The sequence shown here is derived from an EMBL/GenBank/DDBJ whole genome shotgun (WGS) entry which is preliminary data.</text>
</comment>
<dbReference type="Proteomes" id="UP000030104">
    <property type="component" value="Unassembled WGS sequence"/>
</dbReference>
<dbReference type="STRING" id="40296.A0A0A2L1Q1"/>
<proteinExistence type="predicted"/>
<reference evidence="1 2" key="1">
    <citation type="journal article" date="2015" name="Mol. Plant Microbe Interact.">
        <title>Genome, transcriptome, and functional analyses of Penicillium expansum provide new insights into secondary metabolism and pathogenicity.</title>
        <authorList>
            <person name="Ballester A.R."/>
            <person name="Marcet-Houben M."/>
            <person name="Levin E."/>
            <person name="Sela N."/>
            <person name="Selma-Lazaro C."/>
            <person name="Carmona L."/>
            <person name="Wisniewski M."/>
            <person name="Droby S."/>
            <person name="Gonzalez-Candelas L."/>
            <person name="Gabaldon T."/>
        </authorList>
    </citation>
    <scope>NUCLEOTIDE SEQUENCE [LARGE SCALE GENOMIC DNA]</scope>
    <source>
        <strain evidence="1 2">PHI-1</strain>
    </source>
</reference>
<dbReference type="PhylomeDB" id="A0A0A2L1Q1"/>
<keyword evidence="2" id="KW-1185">Reference proteome</keyword>
<accession>A0A0A2L1Q1</accession>
<dbReference type="HOGENOM" id="CLU_2831952_0_0_1"/>
<protein>
    <submittedName>
        <fullName evidence="1">Uncharacterized protein</fullName>
    </submittedName>
</protein>
<organism evidence="1 2">
    <name type="scientific">Penicillium italicum</name>
    <name type="common">Blue mold</name>
    <dbReference type="NCBI Taxonomy" id="40296"/>
    <lineage>
        <taxon>Eukaryota</taxon>
        <taxon>Fungi</taxon>
        <taxon>Dikarya</taxon>
        <taxon>Ascomycota</taxon>
        <taxon>Pezizomycotina</taxon>
        <taxon>Eurotiomycetes</taxon>
        <taxon>Eurotiomycetidae</taxon>
        <taxon>Eurotiales</taxon>
        <taxon>Aspergillaceae</taxon>
        <taxon>Penicillium</taxon>
    </lineage>
</organism>
<gene>
    <name evidence="1" type="ORF">PITC_098440</name>
</gene>
<evidence type="ECO:0000313" key="1">
    <source>
        <dbReference type="EMBL" id="KGO73113.1"/>
    </source>
</evidence>
<sequence>MALLVELDEHSGEGCAQQRGPFSVFSVVSSPETQDTHRFGLPNRKIYLQSKTWKIHSIPHRTRLTH</sequence>
<dbReference type="EMBL" id="JQGA01000840">
    <property type="protein sequence ID" value="KGO73113.1"/>
    <property type="molecule type" value="Genomic_DNA"/>
</dbReference>
<name>A0A0A2L1Q1_PENIT</name>